<dbReference type="RefSeq" id="WP_143909749.1">
    <property type="nucleotide sequence ID" value="NZ_CP041765.1"/>
</dbReference>
<dbReference type="KEGG" id="toy:FO059_14760"/>
<comment type="similarity">
    <text evidence="1">Belongs to the WXG100 family.</text>
</comment>
<dbReference type="OrthoDB" id="4554345at2"/>
<dbReference type="Pfam" id="PF06013">
    <property type="entry name" value="WXG100"/>
    <property type="match status" value="1"/>
</dbReference>
<evidence type="ECO:0000256" key="1">
    <source>
        <dbReference type="RuleBase" id="RU362001"/>
    </source>
</evidence>
<dbReference type="Proteomes" id="UP000317344">
    <property type="component" value="Chromosome"/>
</dbReference>
<organism evidence="2 3">
    <name type="scientific">Tomitella fengzijianii</name>
    <dbReference type="NCBI Taxonomy" id="2597660"/>
    <lineage>
        <taxon>Bacteria</taxon>
        <taxon>Bacillati</taxon>
        <taxon>Actinomycetota</taxon>
        <taxon>Actinomycetes</taxon>
        <taxon>Mycobacteriales</taxon>
        <taxon>Tomitella</taxon>
    </lineage>
</organism>
<protein>
    <recommendedName>
        <fullName evidence="1">ESAT-6-like protein</fullName>
    </recommendedName>
</protein>
<name>A0A516X5L7_9ACTN</name>
<dbReference type="NCBIfam" id="TIGR03930">
    <property type="entry name" value="WXG100_ESAT6"/>
    <property type="match status" value="1"/>
</dbReference>
<dbReference type="EMBL" id="CP041765">
    <property type="protein sequence ID" value="QDQ98344.1"/>
    <property type="molecule type" value="Genomic_DNA"/>
</dbReference>
<dbReference type="SUPFAM" id="SSF140453">
    <property type="entry name" value="EsxAB dimer-like"/>
    <property type="match status" value="1"/>
</dbReference>
<evidence type="ECO:0000313" key="2">
    <source>
        <dbReference type="EMBL" id="QDQ98344.1"/>
    </source>
</evidence>
<dbReference type="InterPro" id="IPR036689">
    <property type="entry name" value="ESAT-6-like_sf"/>
</dbReference>
<keyword evidence="3" id="KW-1185">Reference proteome</keyword>
<gene>
    <name evidence="2" type="ORF">FO059_14760</name>
</gene>
<dbReference type="AlphaFoldDB" id="A0A516X5L7"/>
<reference evidence="2 3" key="2">
    <citation type="submission" date="2019-07" db="EMBL/GenBank/DDBJ databases">
        <authorList>
            <person name="Huang Y."/>
        </authorList>
    </citation>
    <scope>NUCLEOTIDE SEQUENCE [LARGE SCALE GENOMIC DNA]</scope>
    <source>
        <strain evidence="2 3">HY188</strain>
    </source>
</reference>
<dbReference type="InterPro" id="IPR010310">
    <property type="entry name" value="T7SS_ESAT-6-like"/>
</dbReference>
<sequence>MALTTDIEVMRTSAQGAMDASDQMKATLGRLNATVEGVAASWQGDAHTAFAGVMQRYHASMNKMQLSLVEISENIKGNSVGYAGASQDSAQSLNQVGGALDL</sequence>
<accession>A0A516X5L7</accession>
<proteinExistence type="inferred from homology"/>
<reference evidence="2 3" key="1">
    <citation type="submission" date="2019-07" db="EMBL/GenBank/DDBJ databases">
        <title>Tomitella cavernea sp. nov., an actinomycete isolated from soil.</title>
        <authorList>
            <person name="Cheng J."/>
        </authorList>
    </citation>
    <scope>NUCLEOTIDE SEQUENCE [LARGE SCALE GENOMIC DNA]</scope>
    <source>
        <strain evidence="2 3">HY188</strain>
    </source>
</reference>
<evidence type="ECO:0000313" key="3">
    <source>
        <dbReference type="Proteomes" id="UP000317344"/>
    </source>
</evidence>
<dbReference type="Gene3D" id="1.10.287.1060">
    <property type="entry name" value="ESAT-6-like"/>
    <property type="match status" value="1"/>
</dbReference>